<dbReference type="OrthoDB" id="511172at2759"/>
<organism evidence="9 10">
    <name type="scientific">Monoraphidium neglectum</name>
    <dbReference type="NCBI Taxonomy" id="145388"/>
    <lineage>
        <taxon>Eukaryota</taxon>
        <taxon>Viridiplantae</taxon>
        <taxon>Chlorophyta</taxon>
        <taxon>core chlorophytes</taxon>
        <taxon>Chlorophyceae</taxon>
        <taxon>CS clade</taxon>
        <taxon>Sphaeropleales</taxon>
        <taxon>Selenastraceae</taxon>
        <taxon>Monoraphidium</taxon>
    </lineage>
</organism>
<evidence type="ECO:0000256" key="4">
    <source>
        <dbReference type="ARBA" id="ARBA00022692"/>
    </source>
</evidence>
<evidence type="ECO:0000313" key="9">
    <source>
        <dbReference type="EMBL" id="KIY99204.1"/>
    </source>
</evidence>
<dbReference type="GO" id="GO:0015129">
    <property type="term" value="F:lactate transmembrane transporter activity"/>
    <property type="evidence" value="ECO:0007669"/>
    <property type="project" value="InterPro"/>
</dbReference>
<feature type="region of interest" description="Disordered" evidence="7">
    <location>
        <begin position="46"/>
        <end position="75"/>
    </location>
</feature>
<feature type="transmembrane region" description="Helical" evidence="8">
    <location>
        <begin position="224"/>
        <end position="250"/>
    </location>
</feature>
<feature type="transmembrane region" description="Helical" evidence="8">
    <location>
        <begin position="81"/>
        <end position="103"/>
    </location>
</feature>
<feature type="transmembrane region" description="Helical" evidence="8">
    <location>
        <begin position="124"/>
        <end position="142"/>
    </location>
</feature>
<comment type="subcellular location">
    <subcellularLocation>
        <location evidence="1">Cell membrane</location>
        <topology evidence="1">Multi-pass membrane protein</topology>
    </subcellularLocation>
</comment>
<keyword evidence="5 8" id="KW-1133">Transmembrane helix</keyword>
<dbReference type="GO" id="GO:0015295">
    <property type="term" value="F:solute:proton symporter activity"/>
    <property type="evidence" value="ECO:0007669"/>
    <property type="project" value="TreeGrafter"/>
</dbReference>
<dbReference type="GO" id="GO:0005886">
    <property type="term" value="C:plasma membrane"/>
    <property type="evidence" value="ECO:0007669"/>
    <property type="project" value="UniProtKB-SubCell"/>
</dbReference>
<evidence type="ECO:0000256" key="2">
    <source>
        <dbReference type="ARBA" id="ARBA00022448"/>
    </source>
</evidence>
<evidence type="ECO:0000256" key="1">
    <source>
        <dbReference type="ARBA" id="ARBA00004651"/>
    </source>
</evidence>
<keyword evidence="6 8" id="KW-0472">Membrane</keyword>
<evidence type="ECO:0000256" key="3">
    <source>
        <dbReference type="ARBA" id="ARBA00022475"/>
    </source>
</evidence>
<dbReference type="GeneID" id="25741629"/>
<keyword evidence="4 8" id="KW-0812">Transmembrane</keyword>
<proteinExistence type="predicted"/>
<sequence length="311" mass="32136">MAVPIYQRDRAVQADEAAIDLARAVSGSGVAGATLSASAAAAHAKALGPGKAPPPLPKSALGQEAEPRSEGGGGGGEVSGAAWLLSALSHTLPLTGTVLLLMLTRIPALKIKGALQSPTPKFTWRLGTLGDFGISASLVVQLQDVLRAGVSWKFELLYVPFILPFFAMSLVTVLLHRRKMAAAWHVPFREAVSRVKGIMVATFGALVLVQLIRQGGADSPAYQIGYHLSGALAQGFLAISALLGAIGSFFSGSTTVSNLTFGEIQEAVPEAAFLRRTLPVGILACLVAQAAGLIFTLGNVLPDAAEPVIPT</sequence>
<dbReference type="RefSeq" id="XP_013898224.1">
    <property type="nucleotide sequence ID" value="XM_014042770.1"/>
</dbReference>
<dbReference type="EMBL" id="KK101920">
    <property type="protein sequence ID" value="KIY99204.1"/>
    <property type="molecule type" value="Genomic_DNA"/>
</dbReference>
<dbReference type="KEGG" id="mng:MNEG_8754"/>
<dbReference type="Pfam" id="PF02652">
    <property type="entry name" value="Lactate_perm"/>
    <property type="match status" value="1"/>
</dbReference>
<feature type="transmembrane region" description="Helical" evidence="8">
    <location>
        <begin position="280"/>
        <end position="301"/>
    </location>
</feature>
<dbReference type="PANTHER" id="PTHR30003:SF0">
    <property type="entry name" value="GLYCOLATE PERMEASE GLCA-RELATED"/>
    <property type="match status" value="1"/>
</dbReference>
<keyword evidence="2" id="KW-0813">Transport</keyword>
<feature type="transmembrane region" description="Helical" evidence="8">
    <location>
        <begin position="157"/>
        <end position="175"/>
    </location>
</feature>
<name>A0A0D2M769_9CHLO</name>
<feature type="transmembrane region" description="Helical" evidence="8">
    <location>
        <begin position="195"/>
        <end position="212"/>
    </location>
</feature>
<dbReference type="InterPro" id="IPR003804">
    <property type="entry name" value="Lactate_perm"/>
</dbReference>
<gene>
    <name evidence="9" type="ORF">MNEG_8754</name>
</gene>
<dbReference type="PANTHER" id="PTHR30003">
    <property type="entry name" value="L-LACTATE PERMEASE"/>
    <property type="match status" value="1"/>
</dbReference>
<dbReference type="STRING" id="145388.A0A0D2M769"/>
<keyword evidence="10" id="KW-1185">Reference proteome</keyword>
<dbReference type="AlphaFoldDB" id="A0A0D2M769"/>
<protein>
    <submittedName>
        <fullName evidence="9">Putative L-lactate permease</fullName>
    </submittedName>
</protein>
<evidence type="ECO:0000256" key="7">
    <source>
        <dbReference type="SAM" id="MobiDB-lite"/>
    </source>
</evidence>
<reference evidence="9 10" key="1">
    <citation type="journal article" date="2013" name="BMC Genomics">
        <title>Reconstruction of the lipid metabolism for the microalga Monoraphidium neglectum from its genome sequence reveals characteristics suitable for biofuel production.</title>
        <authorList>
            <person name="Bogen C."/>
            <person name="Al-Dilaimi A."/>
            <person name="Albersmeier A."/>
            <person name="Wichmann J."/>
            <person name="Grundmann M."/>
            <person name="Rupp O."/>
            <person name="Lauersen K.J."/>
            <person name="Blifernez-Klassen O."/>
            <person name="Kalinowski J."/>
            <person name="Goesmann A."/>
            <person name="Mussgnug J.H."/>
            <person name="Kruse O."/>
        </authorList>
    </citation>
    <scope>NUCLEOTIDE SEQUENCE [LARGE SCALE GENOMIC DNA]</scope>
    <source>
        <strain evidence="9 10">SAG 48.87</strain>
    </source>
</reference>
<dbReference type="Proteomes" id="UP000054498">
    <property type="component" value="Unassembled WGS sequence"/>
</dbReference>
<evidence type="ECO:0000256" key="8">
    <source>
        <dbReference type="SAM" id="Phobius"/>
    </source>
</evidence>
<evidence type="ECO:0000313" key="10">
    <source>
        <dbReference type="Proteomes" id="UP000054498"/>
    </source>
</evidence>
<evidence type="ECO:0000256" key="6">
    <source>
        <dbReference type="ARBA" id="ARBA00023136"/>
    </source>
</evidence>
<evidence type="ECO:0000256" key="5">
    <source>
        <dbReference type="ARBA" id="ARBA00022989"/>
    </source>
</evidence>
<accession>A0A0D2M769</accession>
<keyword evidence="3" id="KW-1003">Cell membrane</keyword>